<evidence type="ECO:0000313" key="1">
    <source>
        <dbReference type="EMBL" id="JAD55444.1"/>
    </source>
</evidence>
<dbReference type="EMBL" id="GBRH01242451">
    <property type="protein sequence ID" value="JAD55444.1"/>
    <property type="molecule type" value="Transcribed_RNA"/>
</dbReference>
<proteinExistence type="predicted"/>
<sequence length="81" mass="9395">MHCLKKSQNTSSFIPSKLMWFSFWLVMLATDNFRVVTKITLPLTCVRLSEANSLSQRPLLSSHMSSRTSRNLLVKYFLISR</sequence>
<reference evidence="1" key="2">
    <citation type="journal article" date="2015" name="Data Brief">
        <title>Shoot transcriptome of the giant reed, Arundo donax.</title>
        <authorList>
            <person name="Barrero R.A."/>
            <person name="Guerrero F.D."/>
            <person name="Moolhuijzen P."/>
            <person name="Goolsby J.A."/>
            <person name="Tidwell J."/>
            <person name="Bellgard S.E."/>
            <person name="Bellgard M.I."/>
        </authorList>
    </citation>
    <scope>NUCLEOTIDE SEQUENCE</scope>
    <source>
        <tissue evidence="1">Shoot tissue taken approximately 20 cm above the soil surface</tissue>
    </source>
</reference>
<protein>
    <submittedName>
        <fullName evidence="1">Uncharacterized protein</fullName>
    </submittedName>
</protein>
<name>A0A0A9AUM1_ARUDO</name>
<dbReference type="AlphaFoldDB" id="A0A0A9AUM1"/>
<accession>A0A0A9AUM1</accession>
<organism evidence="1">
    <name type="scientific">Arundo donax</name>
    <name type="common">Giant reed</name>
    <name type="synonym">Donax arundinaceus</name>
    <dbReference type="NCBI Taxonomy" id="35708"/>
    <lineage>
        <taxon>Eukaryota</taxon>
        <taxon>Viridiplantae</taxon>
        <taxon>Streptophyta</taxon>
        <taxon>Embryophyta</taxon>
        <taxon>Tracheophyta</taxon>
        <taxon>Spermatophyta</taxon>
        <taxon>Magnoliopsida</taxon>
        <taxon>Liliopsida</taxon>
        <taxon>Poales</taxon>
        <taxon>Poaceae</taxon>
        <taxon>PACMAD clade</taxon>
        <taxon>Arundinoideae</taxon>
        <taxon>Arundineae</taxon>
        <taxon>Arundo</taxon>
    </lineage>
</organism>
<reference evidence="1" key="1">
    <citation type="submission" date="2014-09" db="EMBL/GenBank/DDBJ databases">
        <authorList>
            <person name="Magalhaes I.L.F."/>
            <person name="Oliveira U."/>
            <person name="Santos F.R."/>
            <person name="Vidigal T.H.D.A."/>
            <person name="Brescovit A.D."/>
            <person name="Santos A.J."/>
        </authorList>
    </citation>
    <scope>NUCLEOTIDE SEQUENCE</scope>
    <source>
        <tissue evidence="1">Shoot tissue taken approximately 20 cm above the soil surface</tissue>
    </source>
</reference>